<organism evidence="1 2">
    <name type="scientific">Melia azedarach</name>
    <name type="common">Chinaberry tree</name>
    <dbReference type="NCBI Taxonomy" id="155640"/>
    <lineage>
        <taxon>Eukaryota</taxon>
        <taxon>Viridiplantae</taxon>
        <taxon>Streptophyta</taxon>
        <taxon>Embryophyta</taxon>
        <taxon>Tracheophyta</taxon>
        <taxon>Spermatophyta</taxon>
        <taxon>Magnoliopsida</taxon>
        <taxon>eudicotyledons</taxon>
        <taxon>Gunneridae</taxon>
        <taxon>Pentapetalae</taxon>
        <taxon>rosids</taxon>
        <taxon>malvids</taxon>
        <taxon>Sapindales</taxon>
        <taxon>Meliaceae</taxon>
        <taxon>Melia</taxon>
    </lineage>
</organism>
<reference evidence="1 2" key="1">
    <citation type="journal article" date="2023" name="Science">
        <title>Complex scaffold remodeling in plant triterpene biosynthesis.</title>
        <authorList>
            <person name="De La Pena R."/>
            <person name="Hodgson H."/>
            <person name="Liu J.C."/>
            <person name="Stephenson M.J."/>
            <person name="Martin A.C."/>
            <person name="Owen C."/>
            <person name="Harkess A."/>
            <person name="Leebens-Mack J."/>
            <person name="Jimenez L.E."/>
            <person name="Osbourn A."/>
            <person name="Sattely E.S."/>
        </authorList>
    </citation>
    <scope>NUCLEOTIDE SEQUENCE [LARGE SCALE GENOMIC DNA]</scope>
    <source>
        <strain evidence="2">cv. JPN11</strain>
        <tissue evidence="1">Leaf</tissue>
    </source>
</reference>
<sequence>MSDSCIYELEDNLWDGFGASDDHIVPHPSNEYQEQFAIQSGDQKKPRREVIGIMSIANSATNGIQGKKENDLPFMTKKDRMLEEGSWSDTPDGALPPSCDSDTPKEVTSAASDDTRMSSHGSKNGNVDMVADLCEEDPILGDRCASDDNLYRYPLNQISQTDNDLSFLDNDCEDKESSDLLYYGWPDIGNFEDVDRMFRSCDSTFGLGSLSNEDDLCWFLPANATEGSEDVLKSGSKLNRKSGNQETLRENGAGASTHDCSKNNFVGGDKINFKYMDADESALNHLSFGNGLDTQSQSKDESMFNEQINLQKKHLKHHNKPEGKRKDRYVENGGSFDHYASQNEFADVKHLFGDSSTRVFSPSGIQHHKQNIAPDSLSCMQTHIPYLHINYSHPSDQISVCPTPSGIKSENNGHMSPSPKESSNASNQVQSMESSHGPSFEAPSVTTNEKREKPFHCQDVQATLKRNFKHANTANPMTFGNSLSLQKRVHQSELAIEGQSEVEGVSIGVPAELDSSNVHESSCMSSALDEISLEATSFRQLQQVMDKLDIRTKLCIRDSLYRLAKSAEQRHNCANSSSSIGVERDASGTVMDEETNKCAGFIDMETDTNPIDRSIAHLLFHRPSDPSLMHTKNALSLKSHAMVHGSITSPPVKGEKQVCCKDSGSDADKSLLTSDKK</sequence>
<protein>
    <submittedName>
        <fullName evidence="1">Protein LNK1 isoform X2</fullName>
    </submittedName>
</protein>
<name>A0ACC1XZE8_MELAZ</name>
<proteinExistence type="predicted"/>
<keyword evidence="2" id="KW-1185">Reference proteome</keyword>
<gene>
    <name evidence="1" type="ORF">OWV82_011850</name>
</gene>
<evidence type="ECO:0000313" key="1">
    <source>
        <dbReference type="EMBL" id="KAJ4716901.1"/>
    </source>
</evidence>
<comment type="caution">
    <text evidence="1">The sequence shown here is derived from an EMBL/GenBank/DDBJ whole genome shotgun (WGS) entry which is preliminary data.</text>
</comment>
<dbReference type="Proteomes" id="UP001164539">
    <property type="component" value="Chromosome 6"/>
</dbReference>
<accession>A0ACC1XZE8</accession>
<dbReference type="EMBL" id="CM051399">
    <property type="protein sequence ID" value="KAJ4716901.1"/>
    <property type="molecule type" value="Genomic_DNA"/>
</dbReference>
<evidence type="ECO:0000313" key="2">
    <source>
        <dbReference type="Proteomes" id="UP001164539"/>
    </source>
</evidence>